<evidence type="ECO:0000256" key="1">
    <source>
        <dbReference type="SAM" id="MobiDB-lite"/>
    </source>
</evidence>
<feature type="domain" description="G-patch" evidence="2">
    <location>
        <begin position="191"/>
        <end position="223"/>
    </location>
</feature>
<organism evidence="3 4">
    <name type="scientific">Xylaria flabelliformis</name>
    <dbReference type="NCBI Taxonomy" id="2512241"/>
    <lineage>
        <taxon>Eukaryota</taxon>
        <taxon>Fungi</taxon>
        <taxon>Dikarya</taxon>
        <taxon>Ascomycota</taxon>
        <taxon>Pezizomycotina</taxon>
        <taxon>Sordariomycetes</taxon>
        <taxon>Xylariomycetidae</taxon>
        <taxon>Xylariales</taxon>
        <taxon>Xylariaceae</taxon>
        <taxon>Xylaria</taxon>
    </lineage>
</organism>
<accession>A0A553I8Y1</accession>
<dbReference type="Proteomes" id="UP000319160">
    <property type="component" value="Unassembled WGS sequence"/>
</dbReference>
<proteinExistence type="predicted"/>
<dbReference type="PROSITE" id="PS50174">
    <property type="entry name" value="G_PATCH"/>
    <property type="match status" value="1"/>
</dbReference>
<reference evidence="4" key="1">
    <citation type="submission" date="2019-06" db="EMBL/GenBank/DDBJ databases">
        <title>Draft genome sequence of the griseofulvin-producing fungus Xylaria cubensis strain G536.</title>
        <authorList>
            <person name="Mead M.E."/>
            <person name="Raja H.A."/>
            <person name="Steenwyk J.L."/>
            <person name="Knowles S.L."/>
            <person name="Oberlies N.H."/>
            <person name="Rokas A."/>
        </authorList>
    </citation>
    <scope>NUCLEOTIDE SEQUENCE [LARGE SCALE GENOMIC DNA]</scope>
    <source>
        <strain evidence="4">G536</strain>
    </source>
</reference>
<evidence type="ECO:0000259" key="2">
    <source>
        <dbReference type="PROSITE" id="PS50174"/>
    </source>
</evidence>
<evidence type="ECO:0000313" key="3">
    <source>
        <dbReference type="EMBL" id="TRX96665.1"/>
    </source>
</evidence>
<dbReference type="GO" id="GO:0003676">
    <property type="term" value="F:nucleic acid binding"/>
    <property type="evidence" value="ECO:0007669"/>
    <property type="project" value="InterPro"/>
</dbReference>
<gene>
    <name evidence="3" type="ORF">FHL15_002567</name>
</gene>
<protein>
    <recommendedName>
        <fullName evidence="2">G-patch domain-containing protein</fullName>
    </recommendedName>
</protein>
<comment type="caution">
    <text evidence="3">The sequence shown here is derived from an EMBL/GenBank/DDBJ whole genome shotgun (WGS) entry which is preliminary data.</text>
</comment>
<dbReference type="EMBL" id="VFLP01000010">
    <property type="protein sequence ID" value="TRX96665.1"/>
    <property type="molecule type" value="Genomic_DNA"/>
</dbReference>
<name>A0A553I8Y1_9PEZI</name>
<keyword evidence="4" id="KW-1185">Reference proteome</keyword>
<feature type="compositionally biased region" description="Polar residues" evidence="1">
    <location>
        <begin position="345"/>
        <end position="360"/>
    </location>
</feature>
<dbReference type="InterPro" id="IPR000467">
    <property type="entry name" value="G_patch_dom"/>
</dbReference>
<dbReference type="Pfam" id="PF01585">
    <property type="entry name" value="G-patch"/>
    <property type="match status" value="1"/>
</dbReference>
<sequence>MANIPDEADINFRREVINQLVNSVDCTEHLKTSFRQFLGNITADVKHKDLAYHLFLTTTLYISKKVVLDGEQMSVICRTVEQLRQEWSNEGASSELSSTISHTRVSEHDMHPSPFSDAPSLRVEPEDAITPAASKVAEGDVGSMCDTLERIRFSRSTTPASFVREAEKHVLVAPNFHEAIQPEDTADLSSQYPYGYRLMRKQGWSNRSGLGPDGSGIQRPIDASALASFLGDNESLTDMEFASKSSSPAPTNGIIAGKLEKRTNKVAAGVSPWRQYAADPYTGDISAKNGYGNNDRISTAQPNTLLQGVTTETDGNTNTIDRDQCVIKDVWKDTSKHKSTRHIQKNATPPGSSWGVTNAPPENTNVFVPCTSTFGGW</sequence>
<dbReference type="OrthoDB" id="4735278at2759"/>
<feature type="region of interest" description="Disordered" evidence="1">
    <location>
        <begin position="336"/>
        <end position="360"/>
    </location>
</feature>
<evidence type="ECO:0000313" key="4">
    <source>
        <dbReference type="Proteomes" id="UP000319160"/>
    </source>
</evidence>
<dbReference type="AlphaFoldDB" id="A0A553I8Y1"/>